<evidence type="ECO:0000256" key="1">
    <source>
        <dbReference type="SAM" id="MobiDB-lite"/>
    </source>
</evidence>
<name>A0AAE3FQT9_9EURY</name>
<evidence type="ECO:0000313" key="3">
    <source>
        <dbReference type="EMBL" id="MCL9813183.1"/>
    </source>
</evidence>
<comment type="caution">
    <text evidence="3">The sequence shown here is derived from an EMBL/GenBank/DDBJ whole genome shotgun (WGS) entry which is preliminary data.</text>
</comment>
<protein>
    <submittedName>
        <fullName evidence="3">Uncharacterized protein</fullName>
    </submittedName>
</protein>
<proteinExistence type="predicted"/>
<sequence>MISNTGVLRRFLGAETDETETEAADDGEERPPPKLRSKLGLFLALVVLTALGEATVRGIRKQRRKRAA</sequence>
<keyword evidence="4" id="KW-1185">Reference proteome</keyword>
<evidence type="ECO:0000313" key="4">
    <source>
        <dbReference type="Proteomes" id="UP001202674"/>
    </source>
</evidence>
<keyword evidence="2" id="KW-0812">Transmembrane</keyword>
<dbReference type="Proteomes" id="UP001202674">
    <property type="component" value="Unassembled WGS sequence"/>
</dbReference>
<gene>
    <name evidence="3" type="ORF">AArcSt11_05895</name>
</gene>
<feature type="region of interest" description="Disordered" evidence="1">
    <location>
        <begin position="1"/>
        <end position="33"/>
    </location>
</feature>
<dbReference type="AlphaFoldDB" id="A0AAE3FQT9"/>
<keyword evidence="2" id="KW-0472">Membrane</keyword>
<reference evidence="3 4" key="1">
    <citation type="journal article" date="2022" name="Syst. Appl. Microbiol.">
        <title>Natronocalculus amylovorans gen. nov., sp. nov., and Natranaeroarchaeum aerophilus sp. nov., dominant culturable amylolytic natronoarchaea from hypersaline soda lakes in southwestern Siberia.</title>
        <authorList>
            <person name="Sorokin D.Y."/>
            <person name="Elcheninov A.G."/>
            <person name="Khizhniak T.V."/>
            <person name="Koenen M."/>
            <person name="Bale N.J."/>
            <person name="Damste J.S.S."/>
            <person name="Kublanov I.V."/>
        </authorList>
    </citation>
    <scope>NUCLEOTIDE SEQUENCE [LARGE SCALE GENOMIC DNA]</scope>
    <source>
        <strain evidence="3 4">AArc-St1-1</strain>
    </source>
</reference>
<evidence type="ECO:0000256" key="2">
    <source>
        <dbReference type="SAM" id="Phobius"/>
    </source>
</evidence>
<organism evidence="3 4">
    <name type="scientific">Natranaeroarchaeum aerophilus</name>
    <dbReference type="NCBI Taxonomy" id="2917711"/>
    <lineage>
        <taxon>Archaea</taxon>
        <taxon>Methanobacteriati</taxon>
        <taxon>Methanobacteriota</taxon>
        <taxon>Stenosarchaea group</taxon>
        <taxon>Halobacteria</taxon>
        <taxon>Halobacteriales</taxon>
        <taxon>Natronoarchaeaceae</taxon>
        <taxon>Natranaeroarchaeum</taxon>
    </lineage>
</organism>
<feature type="transmembrane region" description="Helical" evidence="2">
    <location>
        <begin position="39"/>
        <end position="56"/>
    </location>
</feature>
<keyword evidence="2" id="KW-1133">Transmembrane helix</keyword>
<dbReference type="EMBL" id="JAKRVY010000002">
    <property type="protein sequence ID" value="MCL9813183.1"/>
    <property type="molecule type" value="Genomic_DNA"/>
</dbReference>
<dbReference type="RefSeq" id="WP_250595423.1">
    <property type="nucleotide sequence ID" value="NZ_JAKRVY010000002.1"/>
</dbReference>
<feature type="compositionally biased region" description="Acidic residues" evidence="1">
    <location>
        <begin position="15"/>
        <end position="28"/>
    </location>
</feature>
<accession>A0AAE3FQT9</accession>